<feature type="region of interest" description="Disordered" evidence="1">
    <location>
        <begin position="261"/>
        <end position="342"/>
    </location>
</feature>
<dbReference type="EMBL" id="GG692402">
    <property type="protein sequence ID" value="EER31105.1"/>
    <property type="molecule type" value="Genomic_DNA"/>
</dbReference>
<feature type="region of interest" description="Disordered" evidence="1">
    <location>
        <begin position="1"/>
        <end position="41"/>
    </location>
</feature>
<feature type="compositionally biased region" description="Basic and acidic residues" evidence="1">
    <location>
        <begin position="327"/>
        <end position="342"/>
    </location>
</feature>
<feature type="compositionally biased region" description="Polar residues" evidence="1">
    <location>
        <begin position="29"/>
        <end position="39"/>
    </location>
</feature>
<dbReference type="GO" id="GO:0000340">
    <property type="term" value="F:RNA 7-methylguanosine cap binding"/>
    <property type="evidence" value="ECO:0007669"/>
    <property type="project" value="InterPro"/>
</dbReference>
<dbReference type="eggNOG" id="ENOG502S34X">
    <property type="taxonomic scope" value="Eukaryota"/>
</dbReference>
<dbReference type="Proteomes" id="UP000002037">
    <property type="component" value="Unassembled WGS sequence"/>
</dbReference>
<feature type="compositionally biased region" description="Basic and acidic residues" evidence="1">
    <location>
        <begin position="280"/>
        <end position="293"/>
    </location>
</feature>
<keyword evidence="3" id="KW-1185">Reference proteome</keyword>
<dbReference type="GO" id="GO:0003729">
    <property type="term" value="F:mRNA binding"/>
    <property type="evidence" value="ECO:0007669"/>
    <property type="project" value="InterPro"/>
</dbReference>
<evidence type="ECO:0000313" key="2">
    <source>
        <dbReference type="EMBL" id="EER31105.1"/>
    </source>
</evidence>
<evidence type="ECO:0000313" key="3">
    <source>
        <dbReference type="Proteomes" id="UP000002037"/>
    </source>
</evidence>
<dbReference type="PANTHER" id="PTHR16291:SF0">
    <property type="entry name" value="NUCLEAR CAP-BINDING PROTEIN SUBUNIT 3"/>
    <property type="match status" value="1"/>
</dbReference>
<dbReference type="GeneID" id="8300691"/>
<name>C5MHK3_CANTT</name>
<dbReference type="OrthoDB" id="422106at2759"/>
<dbReference type="KEGG" id="ctp:CTRG_05557"/>
<protein>
    <submittedName>
        <fullName evidence="2">Uncharacterized protein</fullName>
    </submittedName>
</protein>
<organism evidence="2 3">
    <name type="scientific">Candida tropicalis (strain ATCC MYA-3404 / T1)</name>
    <name type="common">Yeast</name>
    <dbReference type="NCBI Taxonomy" id="294747"/>
    <lineage>
        <taxon>Eukaryota</taxon>
        <taxon>Fungi</taxon>
        <taxon>Dikarya</taxon>
        <taxon>Ascomycota</taxon>
        <taxon>Saccharomycotina</taxon>
        <taxon>Pichiomycetes</taxon>
        <taxon>Debaryomycetaceae</taxon>
        <taxon>Candida/Lodderomyces clade</taxon>
        <taxon>Candida</taxon>
    </lineage>
</organism>
<reference evidence="2 3" key="1">
    <citation type="journal article" date="2009" name="Nature">
        <title>Evolution of pathogenicity and sexual reproduction in eight Candida genomes.</title>
        <authorList>
            <person name="Butler G."/>
            <person name="Rasmussen M.D."/>
            <person name="Lin M.F."/>
            <person name="Santos M.A."/>
            <person name="Sakthikumar S."/>
            <person name="Munro C.A."/>
            <person name="Rheinbay E."/>
            <person name="Grabherr M."/>
            <person name="Forche A."/>
            <person name="Reedy J.L."/>
            <person name="Agrafioti I."/>
            <person name="Arnaud M.B."/>
            <person name="Bates S."/>
            <person name="Brown A.J."/>
            <person name="Brunke S."/>
            <person name="Costanzo M.C."/>
            <person name="Fitzpatrick D.A."/>
            <person name="de Groot P.W."/>
            <person name="Harris D."/>
            <person name="Hoyer L.L."/>
            <person name="Hube B."/>
            <person name="Klis F.M."/>
            <person name="Kodira C."/>
            <person name="Lennard N."/>
            <person name="Logue M.E."/>
            <person name="Martin R."/>
            <person name="Neiman A.M."/>
            <person name="Nikolaou E."/>
            <person name="Quail M.A."/>
            <person name="Quinn J."/>
            <person name="Santos M.C."/>
            <person name="Schmitzberger F.F."/>
            <person name="Sherlock G."/>
            <person name="Shah P."/>
            <person name="Silverstein K.A."/>
            <person name="Skrzypek M.S."/>
            <person name="Soll D."/>
            <person name="Staggs R."/>
            <person name="Stansfield I."/>
            <person name="Stumpf M.P."/>
            <person name="Sudbery P.E."/>
            <person name="Srikantha T."/>
            <person name="Zeng Q."/>
            <person name="Berman J."/>
            <person name="Berriman M."/>
            <person name="Heitman J."/>
            <person name="Gow N.A."/>
            <person name="Lorenz M.C."/>
            <person name="Birren B.W."/>
            <person name="Kellis M."/>
            <person name="Cuomo C.A."/>
        </authorList>
    </citation>
    <scope>NUCLEOTIDE SEQUENCE [LARGE SCALE GENOMIC DNA]</scope>
    <source>
        <strain evidence="3">ATCC MYA-3404 / T1</strain>
    </source>
</reference>
<dbReference type="Pfam" id="PF10309">
    <property type="entry name" value="NCBP3"/>
    <property type="match status" value="1"/>
</dbReference>
<accession>C5MHK3</accession>
<dbReference type="STRING" id="294747.C5MHK3"/>
<feature type="compositionally biased region" description="Basic residues" evidence="1">
    <location>
        <begin position="266"/>
        <end position="279"/>
    </location>
</feature>
<sequence length="342" mass="40448">MTRSKNFKSWTKKKSTSTTTSTASTTTSQYQRAEQTTRMSAEPEVAPYGGFMVKSLEEETKQLNDLTNHQYEITTLEGKTETIRPESLKIIGVDNLSTKNIENYINYYINYNQIEYEEVDLITNELIKGKKFQLKENQDCIDFKIEWINDESVNVTFRNIQDSNKVLKELRIEELKGSFEDEITRDEYLKNCIIETPAKSYNPIIEFEKIQNLNGSNETKQEGVDMEEDESSIELIIRQSFQSDRKVKNAREYSRYYLIHGEPERTKHHHHRHHQNGRRSYRERDSYRPRRNNDDDDDEEDLFADKLGKTNPTNRHNNHVDEEEDLFADKLKHANRDRSPTR</sequence>
<dbReference type="RefSeq" id="XP_002551259.1">
    <property type="nucleotide sequence ID" value="XM_002551213.1"/>
</dbReference>
<evidence type="ECO:0000256" key="1">
    <source>
        <dbReference type="SAM" id="MobiDB-lite"/>
    </source>
</evidence>
<dbReference type="HOGENOM" id="CLU_836769_0_0_1"/>
<dbReference type="AlphaFoldDB" id="C5MHK3"/>
<proteinExistence type="predicted"/>
<dbReference type="GO" id="GO:0005634">
    <property type="term" value="C:nucleus"/>
    <property type="evidence" value="ECO:0007669"/>
    <property type="project" value="TreeGrafter"/>
</dbReference>
<dbReference type="InterPro" id="IPR019416">
    <property type="entry name" value="NCBP3"/>
</dbReference>
<gene>
    <name evidence="2" type="ORF">CTRG_05557</name>
</gene>
<dbReference type="PANTHER" id="PTHR16291">
    <property type="entry name" value="NUCLEAR CAP-BINDING PROTEIN SUBUNIT 3"/>
    <property type="match status" value="1"/>
</dbReference>
<feature type="compositionally biased region" description="Low complexity" evidence="1">
    <location>
        <begin position="16"/>
        <end position="28"/>
    </location>
</feature>
<dbReference type="VEuPathDB" id="FungiDB:CTRG_05557"/>